<sequence length="81" mass="9237">MISEFHQLSEKIGQLAELTHTLRRENAELRLRAKGLQNDCDDLKSQNAELQQRINEAHQRVAALLEKFPASPQSSQDKELA</sequence>
<dbReference type="OrthoDB" id="9135331at2"/>
<proteinExistence type="predicted"/>
<dbReference type="Gene3D" id="1.20.5.340">
    <property type="match status" value="1"/>
</dbReference>
<evidence type="ECO:0000256" key="2">
    <source>
        <dbReference type="SAM" id="Coils"/>
    </source>
</evidence>
<dbReference type="EMBL" id="CP009962">
    <property type="protein sequence ID" value="AIY40223.1"/>
    <property type="molecule type" value="Genomic_DNA"/>
</dbReference>
<name>A0A0A1F6B0_9BURK</name>
<accession>A0A0A1F6B0</accession>
<gene>
    <name evidence="3" type="ORF">LT85_1065</name>
</gene>
<dbReference type="GO" id="GO:0005737">
    <property type="term" value="C:cytoplasm"/>
    <property type="evidence" value="ECO:0007669"/>
    <property type="project" value="InterPro"/>
</dbReference>
<dbReference type="Proteomes" id="UP000030302">
    <property type="component" value="Chromosome"/>
</dbReference>
<evidence type="ECO:0008006" key="5">
    <source>
        <dbReference type="Google" id="ProtNLM"/>
    </source>
</evidence>
<keyword evidence="1 2" id="KW-0175">Coiled coil</keyword>
<dbReference type="HOGENOM" id="CLU_175555_3_0_4"/>
<evidence type="ECO:0000256" key="1">
    <source>
        <dbReference type="ARBA" id="ARBA00023054"/>
    </source>
</evidence>
<feature type="coiled-coil region" evidence="2">
    <location>
        <begin position="19"/>
        <end position="67"/>
    </location>
</feature>
<dbReference type="GO" id="GO:0090529">
    <property type="term" value="P:cell septum assembly"/>
    <property type="evidence" value="ECO:0007669"/>
    <property type="project" value="InterPro"/>
</dbReference>
<evidence type="ECO:0000313" key="4">
    <source>
        <dbReference type="Proteomes" id="UP000030302"/>
    </source>
</evidence>
<dbReference type="KEGG" id="care:LT85_1065"/>
<protein>
    <recommendedName>
        <fullName evidence="5">DUF904 domain-containing protein</fullName>
    </recommendedName>
</protein>
<dbReference type="RefSeq" id="WP_038486268.1">
    <property type="nucleotide sequence ID" value="NZ_CP009962.1"/>
</dbReference>
<evidence type="ECO:0000313" key="3">
    <source>
        <dbReference type="EMBL" id="AIY40223.1"/>
    </source>
</evidence>
<dbReference type="Pfam" id="PF06005">
    <property type="entry name" value="ZapB"/>
    <property type="match status" value="1"/>
</dbReference>
<keyword evidence="4" id="KW-1185">Reference proteome</keyword>
<reference evidence="4" key="1">
    <citation type="journal article" date="2014" name="Soil Biol. Biochem.">
        <title>Structure and function of bacterial communities in ageing soils: Insights from the Mendocino ecological staircase.</title>
        <authorList>
            <person name="Uroz S."/>
            <person name="Tech J.J."/>
            <person name="Sawaya N.A."/>
            <person name="Frey-Klett P."/>
            <person name="Leveau J.H.J."/>
        </authorList>
    </citation>
    <scope>NUCLEOTIDE SEQUENCE [LARGE SCALE GENOMIC DNA]</scope>
    <source>
        <strain evidence="4">Cal35</strain>
    </source>
</reference>
<dbReference type="AlphaFoldDB" id="A0A0A1F6B0"/>
<dbReference type="GO" id="GO:0043093">
    <property type="term" value="P:FtsZ-dependent cytokinesis"/>
    <property type="evidence" value="ECO:0007669"/>
    <property type="project" value="InterPro"/>
</dbReference>
<dbReference type="InterPro" id="IPR009252">
    <property type="entry name" value="Cell_div_ZapB"/>
</dbReference>
<dbReference type="STRING" id="279058.LT85_1065"/>
<organism evidence="3 4">
    <name type="scientific">Collimonas arenae</name>
    <dbReference type="NCBI Taxonomy" id="279058"/>
    <lineage>
        <taxon>Bacteria</taxon>
        <taxon>Pseudomonadati</taxon>
        <taxon>Pseudomonadota</taxon>
        <taxon>Betaproteobacteria</taxon>
        <taxon>Burkholderiales</taxon>
        <taxon>Oxalobacteraceae</taxon>
        <taxon>Collimonas</taxon>
    </lineage>
</organism>